<dbReference type="SUPFAM" id="SSF54236">
    <property type="entry name" value="Ubiquitin-like"/>
    <property type="match status" value="1"/>
</dbReference>
<dbReference type="InterPro" id="IPR051658">
    <property type="entry name" value="UBLCP1"/>
</dbReference>
<dbReference type="Gene3D" id="3.40.50.1000">
    <property type="entry name" value="HAD superfamily/HAD-like"/>
    <property type="match status" value="2"/>
</dbReference>
<protein>
    <recommendedName>
        <fullName evidence="4">Ubiquitin-like domain-containing CTD phosphatase 1</fullName>
        <ecNumber evidence="3">3.1.3.16</ecNumber>
    </recommendedName>
    <alternativeName>
        <fullName evidence="10">Nuclear proteasome inhibitor UBLCP1</fullName>
    </alternativeName>
</protein>
<dbReference type="GO" id="GO:0004722">
    <property type="term" value="F:protein serine/threonine phosphatase activity"/>
    <property type="evidence" value="ECO:0007669"/>
    <property type="project" value="UniProtKB-EC"/>
</dbReference>
<comment type="subcellular location">
    <subcellularLocation>
        <location evidence="2">Nucleus</location>
    </subcellularLocation>
</comment>
<dbReference type="InterPro" id="IPR011943">
    <property type="entry name" value="HAD-SF_hydro_IIID"/>
</dbReference>
<dbReference type="SMART" id="SM00577">
    <property type="entry name" value="CPDc"/>
    <property type="match status" value="1"/>
</dbReference>
<reference evidence="16" key="1">
    <citation type="journal article" date="2019" name="IScience">
        <title>Narwhal Genome Reveals Long-Term Low Genetic Diversity despite Current Large Abundance Size.</title>
        <authorList>
            <person name="Westbury M.V."/>
            <person name="Petersen B."/>
            <person name="Garde E."/>
            <person name="Heide-Jorgensen M.P."/>
            <person name="Lorenzen E.D."/>
        </authorList>
    </citation>
    <scope>NUCLEOTIDE SEQUENCE [LARGE SCALE GENOMIC DNA]</scope>
</reference>
<evidence type="ECO:0000256" key="7">
    <source>
        <dbReference type="ARBA" id="ARBA00022842"/>
    </source>
</evidence>
<dbReference type="EMBL" id="RWIC01002268">
    <property type="protein sequence ID" value="TKC33863.1"/>
    <property type="molecule type" value="Genomic_DNA"/>
</dbReference>
<sequence length="378" mass="43304">MRRTGEGRKPSKTRRHPYSGHILGKAWFPPCGEEVPGNVYVPSLPGEKQGKRPSALRRASVSNPNFRFVSRFRSPPLTSGRLGFRCGRFLRLLLPVPPRSRMALPIIVKWGGQEYSVTTLSEDDTVLDLKQFLKTLTGVLPERQKLLGLKVKGKPAENDVKLGALKLKPNTKIMMMGTREESLEDVLGPPPDNDDVINDFDIEDEVVEVENREENLLKISRRVKEYKVEVLNPPREGKKLLVLDVDYTLFAATNMKWIEAKMKELGVSTNANYKITFMLDSAAMITVHTPRRGLIDVKPLGVIWGKFSEFYSKKNTIMFDDIGRNFLMNPQNGLKIRPFMKAHLNRDKDKELLKLTQYLKEIAKLDDFLDLNHKYWER</sequence>
<dbReference type="PANTHER" id="PTHR48493">
    <property type="entry name" value="UBIQUITIN-LIKE DOMAIN-CONTAINING CTD PHOSPHATASE 1"/>
    <property type="match status" value="1"/>
</dbReference>
<dbReference type="Pfam" id="PF00240">
    <property type="entry name" value="ubiquitin"/>
    <property type="match status" value="1"/>
</dbReference>
<evidence type="ECO:0000256" key="10">
    <source>
        <dbReference type="ARBA" id="ARBA00032039"/>
    </source>
</evidence>
<dbReference type="FunFam" id="3.10.20.90:FF:000060">
    <property type="entry name" value="ubiquitin-like domain-containing CTD phosphatase 1"/>
    <property type="match status" value="1"/>
</dbReference>
<evidence type="ECO:0000256" key="6">
    <source>
        <dbReference type="ARBA" id="ARBA00022801"/>
    </source>
</evidence>
<dbReference type="SUPFAM" id="SSF56784">
    <property type="entry name" value="HAD-like"/>
    <property type="match status" value="1"/>
</dbReference>
<comment type="caution">
    <text evidence="15">The sequence shown here is derived from an EMBL/GenBank/DDBJ whole genome shotgun (WGS) entry which is preliminary data.</text>
</comment>
<dbReference type="GO" id="GO:0090364">
    <property type="term" value="P:regulation of proteasome assembly"/>
    <property type="evidence" value="ECO:0007669"/>
    <property type="project" value="InterPro"/>
</dbReference>
<dbReference type="CDD" id="cd01813">
    <property type="entry name" value="Ubl_UBLCP1"/>
    <property type="match status" value="1"/>
</dbReference>
<dbReference type="Pfam" id="PF03031">
    <property type="entry name" value="NIF"/>
    <property type="match status" value="1"/>
</dbReference>
<dbReference type="AlphaFoldDB" id="A0A4U1EDA4"/>
<evidence type="ECO:0000313" key="16">
    <source>
        <dbReference type="Proteomes" id="UP000308365"/>
    </source>
</evidence>
<dbReference type="Proteomes" id="UP000308365">
    <property type="component" value="Unassembled WGS sequence"/>
</dbReference>
<evidence type="ECO:0000256" key="4">
    <source>
        <dbReference type="ARBA" id="ARBA00014187"/>
    </source>
</evidence>
<dbReference type="NCBIfam" id="TIGR02245">
    <property type="entry name" value="HAD_IIID1"/>
    <property type="match status" value="1"/>
</dbReference>
<gene>
    <name evidence="15" type="ORF">EI555_002603</name>
</gene>
<feature type="domain" description="Ubiquitin-like" evidence="14">
    <location>
        <begin position="104"/>
        <end position="182"/>
    </location>
</feature>
<dbReference type="InterPro" id="IPR004274">
    <property type="entry name" value="FCP1_dom"/>
</dbReference>
<comment type="cofactor">
    <cofactor evidence="1">
        <name>Mg(2+)</name>
        <dbReference type="ChEBI" id="CHEBI:18420"/>
    </cofactor>
</comment>
<accession>A0A4U1EDA4</accession>
<keyword evidence="8" id="KW-0904">Protein phosphatase</keyword>
<proteinExistence type="predicted"/>
<comment type="catalytic activity">
    <reaction evidence="12">
        <text>O-phospho-L-seryl-[protein] + H2O = L-seryl-[protein] + phosphate</text>
        <dbReference type="Rhea" id="RHEA:20629"/>
        <dbReference type="Rhea" id="RHEA-COMP:9863"/>
        <dbReference type="Rhea" id="RHEA-COMP:11604"/>
        <dbReference type="ChEBI" id="CHEBI:15377"/>
        <dbReference type="ChEBI" id="CHEBI:29999"/>
        <dbReference type="ChEBI" id="CHEBI:43474"/>
        <dbReference type="ChEBI" id="CHEBI:83421"/>
        <dbReference type="EC" id="3.1.3.16"/>
    </reaction>
</comment>
<evidence type="ECO:0000256" key="2">
    <source>
        <dbReference type="ARBA" id="ARBA00004123"/>
    </source>
</evidence>
<dbReference type="InterPro" id="IPR023214">
    <property type="entry name" value="HAD_sf"/>
</dbReference>
<evidence type="ECO:0000259" key="14">
    <source>
        <dbReference type="PROSITE" id="PS50053"/>
    </source>
</evidence>
<evidence type="ECO:0000256" key="9">
    <source>
        <dbReference type="ARBA" id="ARBA00023242"/>
    </source>
</evidence>
<evidence type="ECO:0000256" key="3">
    <source>
        <dbReference type="ARBA" id="ARBA00013081"/>
    </source>
</evidence>
<comment type="catalytic activity">
    <reaction evidence="13">
        <text>O-phospho-L-threonyl-[protein] + H2O = L-threonyl-[protein] + phosphate</text>
        <dbReference type="Rhea" id="RHEA:47004"/>
        <dbReference type="Rhea" id="RHEA-COMP:11060"/>
        <dbReference type="Rhea" id="RHEA-COMP:11605"/>
        <dbReference type="ChEBI" id="CHEBI:15377"/>
        <dbReference type="ChEBI" id="CHEBI:30013"/>
        <dbReference type="ChEBI" id="CHEBI:43474"/>
        <dbReference type="ChEBI" id="CHEBI:61977"/>
        <dbReference type="EC" id="3.1.3.16"/>
    </reaction>
</comment>
<dbReference type="InterPro" id="IPR036412">
    <property type="entry name" value="HAD-like_sf"/>
</dbReference>
<keyword evidence="7" id="KW-0460">Magnesium</keyword>
<comment type="function">
    <text evidence="11">Dephosphorylates 26S nuclear proteasomes, thereby decreasing their proteolytic activity. Recruited to the 19S regulatory particle of the 26S proteasome through its interaction with 19S component PSMD2/RPN1. Once recruited, dephosphorylates 19S component PSMC2/RPT1 which impairs PSMC2 ATPase activity and disrupts 26S proteasome assembly. Has also been reported to stimulate the proteolytic activity of the 26S proteasome.</text>
</comment>
<evidence type="ECO:0000256" key="11">
    <source>
        <dbReference type="ARBA" id="ARBA00046190"/>
    </source>
</evidence>
<evidence type="ECO:0000256" key="13">
    <source>
        <dbReference type="ARBA" id="ARBA00048336"/>
    </source>
</evidence>
<evidence type="ECO:0000313" key="15">
    <source>
        <dbReference type="EMBL" id="TKC33863.1"/>
    </source>
</evidence>
<dbReference type="Gene3D" id="3.10.20.90">
    <property type="entry name" value="Phosphatidylinositol 3-kinase Catalytic Subunit, Chain A, domain 1"/>
    <property type="match status" value="1"/>
</dbReference>
<evidence type="ECO:0000256" key="8">
    <source>
        <dbReference type="ARBA" id="ARBA00022912"/>
    </source>
</evidence>
<name>A0A4U1EDA4_MONMO</name>
<dbReference type="PROSITE" id="PS50053">
    <property type="entry name" value="UBIQUITIN_2"/>
    <property type="match status" value="1"/>
</dbReference>
<keyword evidence="9" id="KW-0539">Nucleus</keyword>
<dbReference type="GO" id="GO:0046872">
    <property type="term" value="F:metal ion binding"/>
    <property type="evidence" value="ECO:0007669"/>
    <property type="project" value="UniProtKB-KW"/>
</dbReference>
<dbReference type="GO" id="GO:0005634">
    <property type="term" value="C:nucleus"/>
    <property type="evidence" value="ECO:0007669"/>
    <property type="project" value="UniProtKB-SubCell"/>
</dbReference>
<evidence type="ECO:0000256" key="12">
    <source>
        <dbReference type="ARBA" id="ARBA00047761"/>
    </source>
</evidence>
<organism evidence="15 16">
    <name type="scientific">Monodon monoceros</name>
    <name type="common">Narwhal</name>
    <name type="synonym">Ceratodon monodon</name>
    <dbReference type="NCBI Taxonomy" id="40151"/>
    <lineage>
        <taxon>Eukaryota</taxon>
        <taxon>Metazoa</taxon>
        <taxon>Chordata</taxon>
        <taxon>Craniata</taxon>
        <taxon>Vertebrata</taxon>
        <taxon>Euteleostomi</taxon>
        <taxon>Mammalia</taxon>
        <taxon>Eutheria</taxon>
        <taxon>Laurasiatheria</taxon>
        <taxon>Artiodactyla</taxon>
        <taxon>Whippomorpha</taxon>
        <taxon>Cetacea</taxon>
        <taxon>Odontoceti</taxon>
        <taxon>Monodontidae</taxon>
        <taxon>Monodon</taxon>
    </lineage>
</organism>
<dbReference type="InterPro" id="IPR000626">
    <property type="entry name" value="Ubiquitin-like_dom"/>
</dbReference>
<dbReference type="PANTHER" id="PTHR48493:SF1">
    <property type="entry name" value="UBIQUITIN-LIKE DOMAIN-CONTAINING CTD PHOSPHATASE 1"/>
    <property type="match status" value="1"/>
</dbReference>
<evidence type="ECO:0000256" key="5">
    <source>
        <dbReference type="ARBA" id="ARBA00022723"/>
    </source>
</evidence>
<dbReference type="SMART" id="SM00213">
    <property type="entry name" value="UBQ"/>
    <property type="match status" value="1"/>
</dbReference>
<dbReference type="EC" id="3.1.3.16" evidence="3"/>
<keyword evidence="6" id="KW-0378">Hydrolase</keyword>
<evidence type="ECO:0000256" key="1">
    <source>
        <dbReference type="ARBA" id="ARBA00001946"/>
    </source>
</evidence>
<keyword evidence="5" id="KW-0479">Metal-binding</keyword>
<dbReference type="InterPro" id="IPR029071">
    <property type="entry name" value="Ubiquitin-like_domsf"/>
</dbReference>